<dbReference type="Proteomes" id="UP000789759">
    <property type="component" value="Unassembled WGS sequence"/>
</dbReference>
<name>A0A9N9JER2_9GLOM</name>
<keyword evidence="2" id="KW-0663">Pyridoxal phosphate</keyword>
<dbReference type="EMBL" id="CAJVQA010023480">
    <property type="protein sequence ID" value="CAG8778622.1"/>
    <property type="molecule type" value="Genomic_DNA"/>
</dbReference>
<dbReference type="PANTHER" id="PTHR14237:SF80">
    <property type="entry name" value="MOLYBDENUM COFACTOR SULFURASE"/>
    <property type="match status" value="1"/>
</dbReference>
<dbReference type="InterPro" id="IPR028886">
    <property type="entry name" value="MoCo_sulfurase"/>
</dbReference>
<proteinExistence type="inferred from homology"/>
<evidence type="ECO:0000313" key="5">
    <source>
        <dbReference type="EMBL" id="CAG8778622.1"/>
    </source>
</evidence>
<dbReference type="OrthoDB" id="10264306at2759"/>
<feature type="non-terminal residue" evidence="5">
    <location>
        <position position="829"/>
    </location>
</feature>
<organism evidence="5 6">
    <name type="scientific">Cetraspora pellucida</name>
    <dbReference type="NCBI Taxonomy" id="1433469"/>
    <lineage>
        <taxon>Eukaryota</taxon>
        <taxon>Fungi</taxon>
        <taxon>Fungi incertae sedis</taxon>
        <taxon>Mucoromycota</taxon>
        <taxon>Glomeromycotina</taxon>
        <taxon>Glomeromycetes</taxon>
        <taxon>Diversisporales</taxon>
        <taxon>Gigasporaceae</taxon>
        <taxon>Cetraspora</taxon>
    </lineage>
</organism>
<dbReference type="GO" id="GO:0030151">
    <property type="term" value="F:molybdenum ion binding"/>
    <property type="evidence" value="ECO:0007669"/>
    <property type="project" value="InterPro"/>
</dbReference>
<accession>A0A9N9JER2</accession>
<dbReference type="PANTHER" id="PTHR14237">
    <property type="entry name" value="MOLYBDOPTERIN COFACTOR SULFURASE MOSC"/>
    <property type="match status" value="1"/>
</dbReference>
<dbReference type="Pfam" id="PF03473">
    <property type="entry name" value="MOSC"/>
    <property type="match status" value="1"/>
</dbReference>
<sequence length="829" mass="94165">QTLKLATTPPEITDHHACIKSVLRKDINICIYTATPCQKIMVPNTYDPFHQIILKYNTKKLEFLKEFSSQYGYNGKIDSIRENEYPQLKGSVYLDHSGATAYAKSVLNSFTNDLTNNLFGNPHSYNPSSQLTSQRVELIRARILRHFNANPGEYQVIFTQNASAAIKLVGEAFPWTFGQSSFKYLREAHNSVIGLRRFAEENNSPDIQAVTEDDLETTFKNIQEYSINENLNPGINYKINHEINHNIVYNLFAYPAQCNFSGQRFPLTWTKMIKKLDSNKSKVLVLLDAAAYVATSPLSLADKDISPDFVAISFYKIFGFPTGLGALLVKTELTPILEKRYFGGGTVRAVAYDRPWQEFRENLSDRYEDGTINFLEIISLEHAFNSMERIYTDFCFIKDHVTALSAYLYRQMNSLRHWNGSSVCVIHADNDFSDSSIQGPVFNFNVKRADGSWIGYLEVEKLASVNGIHVRTGGFCNPGCLSRWVNVKTDQVIANFKTGKVCGDDHDIYNGKPTGSIRISIGSMSAIDDILIWLDFFNTYFVESTPPYNVSQNMVFDTSITYSNQSNLVVERITLFPIKSCHGFTMPPSSSWPVTSQGLLYDREWMLVNLRTGKALSQKIYPKMTLIHPAIFQDKELLVISAPGQEPLQIKLNEYPNDIDFSMCPSQVCGDKIEALVYTSPHITNWFTNFLGIPCRLARQPPLINNSNDFIQSRRFIKPHLDVPLKNAHLSLSNESPANFLIKAMHGYEEDEWKMIKIGGQLIGPCRRCHMVCINHETGEKIKEPYSTLAKYRRFKGKIYFGQHMVHVAELSDSPFEIKSGAKIEILEK</sequence>
<keyword evidence="1" id="KW-0808">Transferase</keyword>
<dbReference type="HAMAP" id="MF_03050">
    <property type="entry name" value="MOCOS"/>
    <property type="match status" value="1"/>
</dbReference>
<dbReference type="Pfam" id="PF03476">
    <property type="entry name" value="MOSC_N"/>
    <property type="match status" value="1"/>
</dbReference>
<protein>
    <submittedName>
        <fullName evidence="5">23413_t:CDS:1</fullName>
    </submittedName>
</protein>
<dbReference type="InterPro" id="IPR000192">
    <property type="entry name" value="Aminotrans_V_dom"/>
</dbReference>
<dbReference type="InterPro" id="IPR015424">
    <property type="entry name" value="PyrdxlP-dep_Trfase"/>
</dbReference>
<feature type="non-terminal residue" evidence="5">
    <location>
        <position position="1"/>
    </location>
</feature>
<gene>
    <name evidence="5" type="ORF">CPELLU_LOCUS16256</name>
</gene>
<dbReference type="Pfam" id="PF00266">
    <property type="entry name" value="Aminotran_5"/>
    <property type="match status" value="1"/>
</dbReference>
<evidence type="ECO:0000256" key="3">
    <source>
        <dbReference type="ARBA" id="ARBA00023150"/>
    </source>
</evidence>
<dbReference type="InterPro" id="IPR005303">
    <property type="entry name" value="MOCOS_middle"/>
</dbReference>
<dbReference type="PROSITE" id="PS51340">
    <property type="entry name" value="MOSC"/>
    <property type="match status" value="1"/>
</dbReference>
<evidence type="ECO:0000313" key="6">
    <source>
        <dbReference type="Proteomes" id="UP000789759"/>
    </source>
</evidence>
<dbReference type="Gene3D" id="3.40.640.10">
    <property type="entry name" value="Type I PLP-dependent aspartate aminotransferase-like (Major domain)"/>
    <property type="match status" value="1"/>
</dbReference>
<dbReference type="GO" id="GO:0008265">
    <property type="term" value="F:molybdenum cofactor sulfurtransferase activity"/>
    <property type="evidence" value="ECO:0007669"/>
    <property type="project" value="InterPro"/>
</dbReference>
<comment type="caution">
    <text evidence="5">The sequence shown here is derived from an EMBL/GenBank/DDBJ whole genome shotgun (WGS) entry which is preliminary data.</text>
</comment>
<keyword evidence="3" id="KW-0501">Molybdenum cofactor biosynthesis</keyword>
<reference evidence="5" key="1">
    <citation type="submission" date="2021-06" db="EMBL/GenBank/DDBJ databases">
        <authorList>
            <person name="Kallberg Y."/>
            <person name="Tangrot J."/>
            <person name="Rosling A."/>
        </authorList>
    </citation>
    <scope>NUCLEOTIDE SEQUENCE</scope>
    <source>
        <strain evidence="5">FL966</strain>
    </source>
</reference>
<keyword evidence="6" id="KW-1185">Reference proteome</keyword>
<dbReference type="InterPro" id="IPR005302">
    <property type="entry name" value="MoCF_Sase_C"/>
</dbReference>
<evidence type="ECO:0000256" key="1">
    <source>
        <dbReference type="ARBA" id="ARBA00022679"/>
    </source>
</evidence>
<dbReference type="AlphaFoldDB" id="A0A9N9JER2"/>
<dbReference type="SUPFAM" id="SSF53383">
    <property type="entry name" value="PLP-dependent transferases"/>
    <property type="match status" value="1"/>
</dbReference>
<evidence type="ECO:0000259" key="4">
    <source>
        <dbReference type="PROSITE" id="PS51340"/>
    </source>
</evidence>
<dbReference type="GO" id="GO:0030170">
    <property type="term" value="F:pyridoxal phosphate binding"/>
    <property type="evidence" value="ECO:0007669"/>
    <property type="project" value="InterPro"/>
</dbReference>
<dbReference type="SUPFAM" id="SSF141673">
    <property type="entry name" value="MOSC N-terminal domain-like"/>
    <property type="match status" value="1"/>
</dbReference>
<dbReference type="GO" id="GO:0006777">
    <property type="term" value="P:Mo-molybdopterin cofactor biosynthetic process"/>
    <property type="evidence" value="ECO:0007669"/>
    <property type="project" value="UniProtKB-KW"/>
</dbReference>
<feature type="domain" description="MOSC" evidence="4">
    <location>
        <begin position="738"/>
        <end position="827"/>
    </location>
</feature>
<dbReference type="InterPro" id="IPR015421">
    <property type="entry name" value="PyrdxlP-dep_Trfase_major"/>
</dbReference>
<evidence type="ECO:0000256" key="2">
    <source>
        <dbReference type="ARBA" id="ARBA00022898"/>
    </source>
</evidence>